<dbReference type="RefSeq" id="WP_317722265.1">
    <property type="nucleotide sequence ID" value="NZ_JAWLVK010000015.1"/>
</dbReference>
<name>A0AAE4VC19_MYCFO</name>
<dbReference type="EMBL" id="JAWLVV010000015">
    <property type="protein sequence ID" value="MDV7292037.1"/>
    <property type="molecule type" value="Genomic_DNA"/>
</dbReference>
<protein>
    <submittedName>
        <fullName evidence="1">Uncharacterized protein</fullName>
    </submittedName>
</protein>
<gene>
    <name evidence="1" type="ORF">R4485_17865</name>
</gene>
<dbReference type="Proteomes" id="UP001186041">
    <property type="component" value="Unassembled WGS sequence"/>
</dbReference>
<dbReference type="AlphaFoldDB" id="A0AAE4VC19"/>
<comment type="caution">
    <text evidence="1">The sequence shown here is derived from an EMBL/GenBank/DDBJ whole genome shotgun (WGS) entry which is preliminary data.</text>
</comment>
<accession>A0AAE4VC19</accession>
<sequence>MSSNNMRRVLVRIVDNNGSWTEVGYTIASEVIPRPVTFRTRVGGPDAPPSEATLDGLALIGEGGKEGHLSIEPIAMMVGRQALKIERTTELLWLPVTAHRNDLVDLWTIECVPLVSWFRLSQRRDDDILRLGGIDAETGKIRLPDPAERCVRCGGYGRVQSPFGGGAAHGLACPVCQGSGKVPR</sequence>
<reference evidence="1" key="1">
    <citation type="submission" date="2023-10" db="EMBL/GenBank/DDBJ databases">
        <title>Mycolicibacterium fortuitum clinical isolates causing pulmonary infections in humans.</title>
        <authorList>
            <person name="Mejia-Ponce P.M."/>
            <person name="Zenteno-Cuevas R."/>
            <person name="Licona-Cassani C."/>
        </authorList>
    </citation>
    <scope>NUCLEOTIDE SEQUENCE</scope>
    <source>
        <strain evidence="1">M8</strain>
    </source>
</reference>
<evidence type="ECO:0000313" key="2">
    <source>
        <dbReference type="Proteomes" id="UP001186041"/>
    </source>
</evidence>
<proteinExistence type="predicted"/>
<organism evidence="1 2">
    <name type="scientific">Mycolicibacterium fortuitum</name>
    <name type="common">Mycobacterium fortuitum</name>
    <dbReference type="NCBI Taxonomy" id="1766"/>
    <lineage>
        <taxon>Bacteria</taxon>
        <taxon>Bacillati</taxon>
        <taxon>Actinomycetota</taxon>
        <taxon>Actinomycetes</taxon>
        <taxon>Mycobacteriales</taxon>
        <taxon>Mycobacteriaceae</taxon>
        <taxon>Mycolicibacterium</taxon>
    </lineage>
</organism>
<evidence type="ECO:0000313" key="1">
    <source>
        <dbReference type="EMBL" id="MDV7292037.1"/>
    </source>
</evidence>